<dbReference type="Proteomes" id="UP000525078">
    <property type="component" value="Unassembled WGS sequence"/>
</dbReference>
<comment type="caution">
    <text evidence="1">The sequence shown here is derived from an EMBL/GenBank/DDBJ whole genome shotgun (WGS) entry which is preliminary data.</text>
</comment>
<accession>A0A7J6FHK7</accession>
<organism evidence="1 2">
    <name type="scientific">Cannabis sativa</name>
    <name type="common">Hemp</name>
    <name type="synonym">Marijuana</name>
    <dbReference type="NCBI Taxonomy" id="3483"/>
    <lineage>
        <taxon>Eukaryota</taxon>
        <taxon>Viridiplantae</taxon>
        <taxon>Streptophyta</taxon>
        <taxon>Embryophyta</taxon>
        <taxon>Tracheophyta</taxon>
        <taxon>Spermatophyta</taxon>
        <taxon>Magnoliopsida</taxon>
        <taxon>eudicotyledons</taxon>
        <taxon>Gunneridae</taxon>
        <taxon>Pentapetalae</taxon>
        <taxon>rosids</taxon>
        <taxon>fabids</taxon>
        <taxon>Rosales</taxon>
        <taxon>Cannabaceae</taxon>
        <taxon>Cannabis</taxon>
    </lineage>
</organism>
<sequence length="70" mass="7741">MFHKIESTWMESISGQYTLEPGAAVSLLSAFSLPVTGLVSFPIYRYCLPQFGVLHSMLPFANAVACSWLK</sequence>
<name>A0A7J6FHK7_CANSA</name>
<reference evidence="1 2" key="1">
    <citation type="journal article" date="2020" name="bioRxiv">
        <title>Sequence and annotation of 42 cannabis genomes reveals extensive copy number variation in cannabinoid synthesis and pathogen resistance genes.</title>
        <authorList>
            <person name="Mckernan K.J."/>
            <person name="Helbert Y."/>
            <person name="Kane L.T."/>
            <person name="Ebling H."/>
            <person name="Zhang L."/>
            <person name="Liu B."/>
            <person name="Eaton Z."/>
            <person name="Mclaughlin S."/>
            <person name="Kingan S."/>
            <person name="Baybayan P."/>
            <person name="Concepcion G."/>
            <person name="Jordan M."/>
            <person name="Riva A."/>
            <person name="Barbazuk W."/>
            <person name="Harkins T."/>
        </authorList>
    </citation>
    <scope>NUCLEOTIDE SEQUENCE [LARGE SCALE GENOMIC DNA]</scope>
    <source>
        <strain evidence="2">cv. Jamaican Lion 4</strain>
        <tissue evidence="1">Leaf</tissue>
    </source>
</reference>
<evidence type="ECO:0000313" key="1">
    <source>
        <dbReference type="EMBL" id="KAF4370194.1"/>
    </source>
</evidence>
<dbReference type="AlphaFoldDB" id="A0A7J6FHK7"/>
<dbReference type="EMBL" id="JAATIP010000119">
    <property type="protein sequence ID" value="KAF4370194.1"/>
    <property type="molecule type" value="Genomic_DNA"/>
</dbReference>
<gene>
    <name evidence="1" type="ORF">F8388_007335</name>
</gene>
<proteinExistence type="predicted"/>
<protein>
    <submittedName>
        <fullName evidence="1">Uncharacterized protein</fullName>
    </submittedName>
</protein>
<evidence type="ECO:0000313" key="2">
    <source>
        <dbReference type="Proteomes" id="UP000525078"/>
    </source>
</evidence>